<dbReference type="Proteomes" id="UP000194154">
    <property type="component" value="Chromosome"/>
</dbReference>
<evidence type="ECO:0000313" key="9">
    <source>
        <dbReference type="EMBL" id="ARQ07947.1"/>
    </source>
</evidence>
<dbReference type="KEGG" id="mcak:MCCS_23690"/>
<dbReference type="InterPro" id="IPR009212">
    <property type="entry name" value="Methylthioribose_kinase"/>
</dbReference>
<dbReference type="AlphaFoldDB" id="A0A1W7AEC1"/>
<evidence type="ECO:0000256" key="4">
    <source>
        <dbReference type="ARBA" id="ARBA00022679"/>
    </source>
</evidence>
<dbReference type="EC" id="2.7.1.100" evidence="3"/>
<proteinExistence type="inferred from homology"/>
<accession>A0A1W7AEC1</accession>
<comment type="similarity">
    <text evidence="1">Belongs to the methylthioribose kinase family.</text>
</comment>
<keyword evidence="5" id="KW-0547">Nucleotide-binding</keyword>
<reference evidence="9 10" key="1">
    <citation type="journal article" date="2017" name="Int. J. Syst. Evol. Microbiol.">
        <title>Macrococcus canis sp. nov., a skin bacterium associated with infections in dogs.</title>
        <authorList>
            <person name="Gobeli Brawand S."/>
            <person name="Cotting K."/>
            <person name="Gomez-Sanz E."/>
            <person name="Collaud A."/>
            <person name="Thomann A."/>
            <person name="Brodard I."/>
            <person name="Rodriguez-Campos S."/>
            <person name="Strauss C."/>
            <person name="Perreten V."/>
        </authorList>
    </citation>
    <scope>NUCLEOTIDE SEQUENCE [LARGE SCALE GENOMIC DNA]</scope>
    <source>
        <strain evidence="9 10">KM45013</strain>
    </source>
</reference>
<dbReference type="GO" id="GO:0009086">
    <property type="term" value="P:methionine biosynthetic process"/>
    <property type="evidence" value="ECO:0007669"/>
    <property type="project" value="InterPro"/>
</dbReference>
<evidence type="ECO:0000256" key="3">
    <source>
        <dbReference type="ARBA" id="ARBA00012128"/>
    </source>
</evidence>
<dbReference type="Gene3D" id="3.30.200.20">
    <property type="entry name" value="Phosphorylase Kinase, domain 1"/>
    <property type="match status" value="1"/>
</dbReference>
<dbReference type="STRING" id="1855823.MCCS_23690"/>
<dbReference type="Pfam" id="PF01636">
    <property type="entry name" value="APH"/>
    <property type="match status" value="1"/>
</dbReference>
<evidence type="ECO:0000313" key="10">
    <source>
        <dbReference type="Proteomes" id="UP000194154"/>
    </source>
</evidence>
<dbReference type="NCBIfam" id="TIGR01767">
    <property type="entry name" value="MTRK"/>
    <property type="match status" value="1"/>
</dbReference>
<protein>
    <recommendedName>
        <fullName evidence="3">S-methyl-5-thioribose kinase</fullName>
        <ecNumber evidence="3">2.7.1.100</ecNumber>
    </recommendedName>
</protein>
<feature type="domain" description="Aminoglycoside phosphotransferase" evidence="8">
    <location>
        <begin position="32"/>
        <end position="281"/>
    </location>
</feature>
<keyword evidence="7" id="KW-0067">ATP-binding</keyword>
<name>A0A1W7AEC1_9STAP</name>
<dbReference type="InterPro" id="IPR011009">
    <property type="entry name" value="Kinase-like_dom_sf"/>
</dbReference>
<keyword evidence="4 9" id="KW-0808">Transferase</keyword>
<evidence type="ECO:0000256" key="7">
    <source>
        <dbReference type="ARBA" id="ARBA00022840"/>
    </source>
</evidence>
<dbReference type="PANTHER" id="PTHR34273">
    <property type="entry name" value="METHYLTHIORIBOSE KINASE"/>
    <property type="match status" value="1"/>
</dbReference>
<evidence type="ECO:0000256" key="2">
    <source>
        <dbReference type="ARBA" id="ARBA00011738"/>
    </source>
</evidence>
<gene>
    <name evidence="9" type="primary">mtnK</name>
    <name evidence="9" type="ORF">MCCS_23690</name>
</gene>
<dbReference type="SUPFAM" id="SSF56112">
    <property type="entry name" value="Protein kinase-like (PK-like)"/>
    <property type="match status" value="1"/>
</dbReference>
<dbReference type="InterPro" id="IPR002575">
    <property type="entry name" value="Aminoglycoside_PTrfase"/>
</dbReference>
<dbReference type="OrthoDB" id="9777791at2"/>
<dbReference type="EMBL" id="CP021059">
    <property type="protein sequence ID" value="ARQ07947.1"/>
    <property type="molecule type" value="Genomic_DNA"/>
</dbReference>
<dbReference type="GO" id="GO:0005524">
    <property type="term" value="F:ATP binding"/>
    <property type="evidence" value="ECO:0007669"/>
    <property type="project" value="UniProtKB-KW"/>
</dbReference>
<dbReference type="Gene3D" id="3.90.1200.10">
    <property type="match status" value="1"/>
</dbReference>
<keyword evidence="6 9" id="KW-0418">Kinase</keyword>
<evidence type="ECO:0000256" key="5">
    <source>
        <dbReference type="ARBA" id="ARBA00022741"/>
    </source>
</evidence>
<dbReference type="PANTHER" id="PTHR34273:SF2">
    <property type="entry name" value="METHYLTHIORIBOSE KINASE"/>
    <property type="match status" value="1"/>
</dbReference>
<evidence type="ECO:0000256" key="1">
    <source>
        <dbReference type="ARBA" id="ARBA00010165"/>
    </source>
</evidence>
<sequence length="399" mass="44768">MSRFDSYFLMQEDDVKDYILEKFSFFTRNTLTVKEIGDGNLNYVFRITDGHHSIIVKHSGHVARISDEFKLSTDRTIREGLLLKEHAKYVPDLVPVIHHIDEVMKCVVMEDLSNLTVLRSGLQQGAIYPSLGKDLGTYLSETLMRTSDFILDAKDKKALQKLTINPELCEISEDLVFTEPFYNNFSRNEVSPALSPYVDALIYSDDALKQAAAEAKLKFLNTAQSLIHGDFHSGSVFVDAQTTKVIDPEFGFFGPAGYDVGNVLAHLIFSYSHLVATQQFAAADSVAQSIDECIQTFKSQSLAILNNDTRDVALKNHSTFIKYIHSILIDAYTVCGLEIIRRIVGLAKVSDITNLDDAIRVPTEVQLLKFAKSLILHPEEAVLFPSLINLYTRFEEKAA</sequence>
<dbReference type="GO" id="GO:0046522">
    <property type="term" value="F:S-methyl-5-thioribose kinase activity"/>
    <property type="evidence" value="ECO:0007669"/>
    <property type="project" value="UniProtKB-EC"/>
</dbReference>
<dbReference type="GeneID" id="35296439"/>
<dbReference type="PIRSF" id="PIRSF031134">
    <property type="entry name" value="MTRK"/>
    <property type="match status" value="1"/>
</dbReference>
<comment type="subunit">
    <text evidence="2">Homodimer.</text>
</comment>
<evidence type="ECO:0000256" key="6">
    <source>
        <dbReference type="ARBA" id="ARBA00022777"/>
    </source>
</evidence>
<dbReference type="RefSeq" id="WP_086043464.1">
    <property type="nucleotide sequence ID" value="NZ_CBCRZA010000008.1"/>
</dbReference>
<keyword evidence="10" id="KW-1185">Reference proteome</keyword>
<evidence type="ECO:0000259" key="8">
    <source>
        <dbReference type="Pfam" id="PF01636"/>
    </source>
</evidence>
<organism evidence="9 10">
    <name type="scientific">Macrococcoides canis</name>
    <dbReference type="NCBI Taxonomy" id="1855823"/>
    <lineage>
        <taxon>Bacteria</taxon>
        <taxon>Bacillati</taxon>
        <taxon>Bacillota</taxon>
        <taxon>Bacilli</taxon>
        <taxon>Bacillales</taxon>
        <taxon>Staphylococcaceae</taxon>
        <taxon>Macrococcoides</taxon>
    </lineage>
</organism>